<gene>
    <name evidence="2" type="ORF">XOC_3986</name>
</gene>
<evidence type="ECO:0000313" key="3">
    <source>
        <dbReference type="Proteomes" id="UP000008851"/>
    </source>
</evidence>
<dbReference type="KEGG" id="xor:XOC_3986"/>
<organism evidence="2 3">
    <name type="scientific">Xanthomonas oryzae pv. oryzicola (strain BLS256)</name>
    <dbReference type="NCBI Taxonomy" id="383407"/>
    <lineage>
        <taxon>Bacteria</taxon>
        <taxon>Pseudomonadati</taxon>
        <taxon>Pseudomonadota</taxon>
        <taxon>Gammaproteobacteria</taxon>
        <taxon>Lysobacterales</taxon>
        <taxon>Lysobacteraceae</taxon>
        <taxon>Xanthomonas</taxon>
    </lineage>
</organism>
<dbReference type="HOGENOM" id="CLU_3159382_0_0_6"/>
<sequence length="48" mass="4950">MNWTGGWGGALAISPSDASADEAPPSGDLETATLFGKRVAEFAAKLKR</sequence>
<dbReference type="InterPro" id="IPR029039">
    <property type="entry name" value="Flavoprotein-like_sf"/>
</dbReference>
<evidence type="ECO:0000313" key="2">
    <source>
        <dbReference type="EMBL" id="AEQ98074.1"/>
    </source>
</evidence>
<accession>G7TIG1</accession>
<dbReference type="Gene3D" id="3.40.50.360">
    <property type="match status" value="1"/>
</dbReference>
<evidence type="ECO:0000256" key="1">
    <source>
        <dbReference type="SAM" id="MobiDB-lite"/>
    </source>
</evidence>
<proteinExistence type="predicted"/>
<protein>
    <submittedName>
        <fullName evidence="2">Tryptophan repressor binding protein</fullName>
    </submittedName>
</protein>
<feature type="region of interest" description="Disordered" evidence="1">
    <location>
        <begin position="1"/>
        <end position="29"/>
    </location>
</feature>
<dbReference type="AlphaFoldDB" id="G7TIG1"/>
<dbReference type="Proteomes" id="UP000008851">
    <property type="component" value="Chromosome"/>
</dbReference>
<dbReference type="eggNOG" id="COG0655">
    <property type="taxonomic scope" value="Bacteria"/>
</dbReference>
<reference evidence="2 3" key="1">
    <citation type="journal article" date="2011" name="J. Bacteriol.">
        <title>Two new complete genome sequences offer insight into host and tissue specificity of plant pathogenic Xanthomonas spp.</title>
        <authorList>
            <person name="Bogdanove A.J."/>
            <person name="Koebnik R."/>
            <person name="Lu H."/>
            <person name="Furutani A."/>
            <person name="Angiuoli S.V."/>
            <person name="Patil P.B."/>
            <person name="Van Sluys M.A."/>
            <person name="Ryan R.P."/>
            <person name="Meyer D.F."/>
            <person name="Han S.W."/>
            <person name="Aparna G."/>
            <person name="Rajaram M."/>
            <person name="Delcher A.L."/>
            <person name="Phillippy A.M."/>
            <person name="Puiu D."/>
            <person name="Schatz M.C."/>
            <person name="Shumway M."/>
            <person name="Sommer D.D."/>
            <person name="Trapnell C."/>
            <person name="Benahmed F."/>
            <person name="Dimitrov G."/>
            <person name="Madupu R."/>
            <person name="Radune D."/>
            <person name="Sullivan S."/>
            <person name="Jha G."/>
            <person name="Ishihara H."/>
            <person name="Lee S.W."/>
            <person name="Pandey A."/>
            <person name="Sharma V."/>
            <person name="Sriariyanun M."/>
            <person name="Szurek B."/>
            <person name="Vera-Cruz C.M."/>
            <person name="Dorman K.S."/>
            <person name="Ronald P.C."/>
            <person name="Verdier V."/>
            <person name="Dow J.M."/>
            <person name="Sonti R.V."/>
            <person name="Tsuge S."/>
            <person name="Brendel V.P."/>
            <person name="Rabinowicz P.D."/>
            <person name="Leach J.E."/>
            <person name="White F.F."/>
            <person name="Salzberg S.L."/>
        </authorList>
    </citation>
    <scope>NUCLEOTIDE SEQUENCE [LARGE SCALE GENOMIC DNA]</scope>
    <source>
        <strain evidence="2 3">BLS256</strain>
    </source>
</reference>
<dbReference type="EMBL" id="CP003057">
    <property type="protein sequence ID" value="AEQ98074.1"/>
    <property type="molecule type" value="Genomic_DNA"/>
</dbReference>
<name>G7TIG1_XANOB</name>